<protein>
    <recommendedName>
        <fullName evidence="1">Topoisomerase 6 subunit A/Spo11 TOPRIM domain-containing protein</fullName>
    </recommendedName>
</protein>
<dbReference type="GO" id="GO:0042138">
    <property type="term" value="P:meiotic DNA double-strand break formation"/>
    <property type="evidence" value="ECO:0007669"/>
    <property type="project" value="TreeGrafter"/>
</dbReference>
<dbReference type="GO" id="GO:0007131">
    <property type="term" value="P:reciprocal meiotic recombination"/>
    <property type="evidence" value="ECO:0007669"/>
    <property type="project" value="TreeGrafter"/>
</dbReference>
<gene>
    <name evidence="2" type="ORF">RMAR00112_LOCUS7950</name>
</gene>
<evidence type="ECO:0000313" key="2">
    <source>
        <dbReference type="EMBL" id="CAE0039991.1"/>
    </source>
</evidence>
<dbReference type="PANTHER" id="PTHR10848:SF0">
    <property type="entry name" value="MEIOTIC RECOMBINATION PROTEIN SPO11"/>
    <property type="match status" value="1"/>
</dbReference>
<name>A0A7S2ZH32_9RHOD</name>
<dbReference type="SUPFAM" id="SSF56726">
    <property type="entry name" value="DNA topoisomerase IV, alpha subunit"/>
    <property type="match status" value="1"/>
</dbReference>
<dbReference type="PANTHER" id="PTHR10848">
    <property type="entry name" value="MEIOTIC RECOMBINATION PROTEIN SPO11"/>
    <property type="match status" value="1"/>
</dbReference>
<evidence type="ECO:0000259" key="1">
    <source>
        <dbReference type="Pfam" id="PF21180"/>
    </source>
</evidence>
<accession>A0A7S2ZH32</accession>
<feature type="domain" description="Topoisomerase 6 subunit A/Spo11 TOPRIM" evidence="1">
    <location>
        <begin position="16"/>
        <end position="132"/>
    </location>
</feature>
<reference evidence="2" key="1">
    <citation type="submission" date="2021-01" db="EMBL/GenBank/DDBJ databases">
        <authorList>
            <person name="Corre E."/>
            <person name="Pelletier E."/>
            <person name="Niang G."/>
            <person name="Scheremetjew M."/>
            <person name="Finn R."/>
            <person name="Kale V."/>
            <person name="Holt S."/>
            <person name="Cochrane G."/>
            <person name="Meng A."/>
            <person name="Brown T."/>
            <person name="Cohen L."/>
        </authorList>
    </citation>
    <scope>NUCLEOTIDE SEQUENCE</scope>
    <source>
        <strain evidence="2">CCMP 769</strain>
    </source>
</reference>
<dbReference type="Pfam" id="PF21180">
    <property type="entry name" value="TOP6A-Spo11_Toprim"/>
    <property type="match status" value="1"/>
</dbReference>
<dbReference type="InterPro" id="IPR002815">
    <property type="entry name" value="Spo11/TopoVI_A"/>
</dbReference>
<dbReference type="GO" id="GO:0003918">
    <property type="term" value="F:DNA topoisomerase type II (double strand cut, ATP-hydrolyzing) activity"/>
    <property type="evidence" value="ECO:0007669"/>
    <property type="project" value="InterPro"/>
</dbReference>
<dbReference type="GO" id="GO:0000228">
    <property type="term" value="C:nuclear chromosome"/>
    <property type="evidence" value="ECO:0007669"/>
    <property type="project" value="TreeGrafter"/>
</dbReference>
<proteinExistence type="predicted"/>
<dbReference type="GO" id="GO:0003677">
    <property type="term" value="F:DNA binding"/>
    <property type="evidence" value="ECO:0007669"/>
    <property type="project" value="InterPro"/>
</dbReference>
<organism evidence="2">
    <name type="scientific">Rhodosorus marinus</name>
    <dbReference type="NCBI Taxonomy" id="101924"/>
    <lineage>
        <taxon>Eukaryota</taxon>
        <taxon>Rhodophyta</taxon>
        <taxon>Stylonematophyceae</taxon>
        <taxon>Stylonematales</taxon>
        <taxon>Stylonemataceae</taxon>
        <taxon>Rhodosorus</taxon>
    </lineage>
</organism>
<sequence>MILTKRSFPIPSDSPRVPVVGLADFNPHGYEILEVYRRGSANSVHAGGCYSGIDLCWLGLRRSHIDALALDPTMAIPLSTRDRKILDRLLREQPQFAPEHIPELLRMWEGKFEIQSLFSMGYLFLSESYLPTCLLRGDYLTCGRNRSRVSM</sequence>
<dbReference type="InterPro" id="IPR036078">
    <property type="entry name" value="Spo11/TopoVI_A_sf"/>
</dbReference>
<dbReference type="EMBL" id="HBHW01010452">
    <property type="protein sequence ID" value="CAE0039991.1"/>
    <property type="molecule type" value="Transcribed_RNA"/>
</dbReference>
<dbReference type="GO" id="GO:0000706">
    <property type="term" value="P:meiotic DNA double-strand break processing"/>
    <property type="evidence" value="ECO:0007669"/>
    <property type="project" value="TreeGrafter"/>
</dbReference>
<dbReference type="InterPro" id="IPR034136">
    <property type="entry name" value="TOPRIM_Topo6A/Spo11"/>
</dbReference>
<dbReference type="Gene3D" id="3.40.1360.10">
    <property type="match status" value="1"/>
</dbReference>
<dbReference type="AlphaFoldDB" id="A0A7S2ZH32"/>